<protein>
    <submittedName>
        <fullName evidence="2">Uncharacterized protein</fullName>
    </submittedName>
</protein>
<accession>A0A8W7PE62</accession>
<dbReference type="AlphaFoldDB" id="A0A8W7PE62"/>
<sequence length="248" mass="29235">MSNVHQVAEFGHHARIDHAYSESEPRIRQNQMVDGGSHRNLYGRQAQPDNNQPQQCRQPPANTVPQRTEEIRPDQVADRGGQKGDALLPSARTHVIHHPDRQRRFQHRNAHVRKRDRTGRNDDVRIGDERLQRRRVRFLDHDGRLKHDQLQQPIAQCQRRQDQKRCRFTHKLVHDATERWPDQYTERQSTERDAHRVPPLLVVRVAIGQHAHAGHRRTGRSDTLQCASQEQYRFKIFGKANFFHLPRI</sequence>
<name>A0A8W7PE62_ANOCL</name>
<reference evidence="2" key="1">
    <citation type="submission" date="2022-08" db="UniProtKB">
        <authorList>
            <consortium name="EnsemblMetazoa"/>
        </authorList>
    </citation>
    <scope>IDENTIFICATION</scope>
</reference>
<dbReference type="Proteomes" id="UP000075882">
    <property type="component" value="Unassembled WGS sequence"/>
</dbReference>
<proteinExistence type="predicted"/>
<evidence type="ECO:0000313" key="2">
    <source>
        <dbReference type="EnsemblMetazoa" id="ACOM029648-PA.1"/>
    </source>
</evidence>
<feature type="compositionally biased region" description="Basic and acidic residues" evidence="1">
    <location>
        <begin position="67"/>
        <end position="82"/>
    </location>
</feature>
<dbReference type="EnsemblMetazoa" id="ACOM029648-RA">
    <property type="protein sequence ID" value="ACOM029648-PA.1"/>
    <property type="gene ID" value="ACOM029648"/>
</dbReference>
<feature type="region of interest" description="Disordered" evidence="1">
    <location>
        <begin position="34"/>
        <end position="86"/>
    </location>
</feature>
<evidence type="ECO:0000256" key="1">
    <source>
        <dbReference type="SAM" id="MobiDB-lite"/>
    </source>
</evidence>
<organism evidence="2">
    <name type="scientific">Anopheles coluzzii</name>
    <name type="common">African malaria mosquito</name>
    <dbReference type="NCBI Taxonomy" id="1518534"/>
    <lineage>
        <taxon>Eukaryota</taxon>
        <taxon>Metazoa</taxon>
        <taxon>Ecdysozoa</taxon>
        <taxon>Arthropoda</taxon>
        <taxon>Hexapoda</taxon>
        <taxon>Insecta</taxon>
        <taxon>Pterygota</taxon>
        <taxon>Neoptera</taxon>
        <taxon>Endopterygota</taxon>
        <taxon>Diptera</taxon>
        <taxon>Nematocera</taxon>
        <taxon>Culicoidea</taxon>
        <taxon>Culicidae</taxon>
        <taxon>Anophelinae</taxon>
        <taxon>Anopheles</taxon>
    </lineage>
</organism>
<feature type="compositionally biased region" description="Polar residues" evidence="1">
    <location>
        <begin position="47"/>
        <end position="66"/>
    </location>
</feature>